<evidence type="ECO:0000256" key="3">
    <source>
        <dbReference type="ARBA" id="ARBA00022670"/>
    </source>
</evidence>
<feature type="domain" description="Peptidase S1" evidence="11">
    <location>
        <begin position="2510"/>
        <end position="2785"/>
    </location>
</feature>
<dbReference type="InterPro" id="IPR036388">
    <property type="entry name" value="WH-like_DNA-bd_sf"/>
</dbReference>
<dbReference type="InterPro" id="IPR033116">
    <property type="entry name" value="TRYPSIN_SER"/>
</dbReference>
<dbReference type="InterPro" id="IPR057667">
    <property type="entry name" value="HTH_SB"/>
</dbReference>
<dbReference type="Gene3D" id="2.40.10.10">
    <property type="entry name" value="Trypsin-like serine proteases"/>
    <property type="match status" value="8"/>
</dbReference>
<dbReference type="InterPro" id="IPR036691">
    <property type="entry name" value="Endo/exonu/phosph_ase_sf"/>
</dbReference>
<dbReference type="InterPro" id="IPR005135">
    <property type="entry name" value="Endo/exonuclease/phosphatase"/>
</dbReference>
<dbReference type="Proteomes" id="UP001274896">
    <property type="component" value="Unassembled WGS sequence"/>
</dbReference>
<keyword evidence="5" id="KW-0222">Digestion</keyword>
<evidence type="ECO:0000313" key="13">
    <source>
        <dbReference type="EMBL" id="KAK3557075.1"/>
    </source>
</evidence>
<dbReference type="GO" id="GO:0006508">
    <property type="term" value="P:proteolysis"/>
    <property type="evidence" value="ECO:0007669"/>
    <property type="project" value="UniProtKB-KW"/>
</dbReference>
<dbReference type="InterPro" id="IPR001254">
    <property type="entry name" value="Trypsin_dom"/>
</dbReference>
<dbReference type="GO" id="GO:0003677">
    <property type="term" value="F:DNA binding"/>
    <property type="evidence" value="ECO:0007669"/>
    <property type="project" value="InterPro"/>
</dbReference>
<evidence type="ECO:0000256" key="9">
    <source>
        <dbReference type="ARBA" id="ARBA00024195"/>
    </source>
</evidence>
<dbReference type="PRINTS" id="PR00722">
    <property type="entry name" value="CHYMOTRYPSIN"/>
</dbReference>
<evidence type="ECO:0000256" key="1">
    <source>
        <dbReference type="ARBA" id="ARBA00004239"/>
    </source>
</evidence>
<accession>A0AAE0VG48</accession>
<keyword evidence="7" id="KW-0720">Serine protease</keyword>
<dbReference type="GO" id="GO:0015074">
    <property type="term" value="P:DNA integration"/>
    <property type="evidence" value="ECO:0007669"/>
    <property type="project" value="InterPro"/>
</dbReference>
<name>A0AAE0VG48_9TELE</name>
<dbReference type="PANTHER" id="PTHR24252:SF7">
    <property type="entry name" value="HYALIN"/>
    <property type="match status" value="1"/>
</dbReference>
<dbReference type="CDD" id="cd00190">
    <property type="entry name" value="Tryp_SPc"/>
    <property type="match status" value="4"/>
</dbReference>
<dbReference type="InterPro" id="IPR009003">
    <property type="entry name" value="Peptidase_S1_PA"/>
</dbReference>
<sequence length="3255" mass="365767">MLWHSRSGIHVLDYPDNWLISVNQGTTNFIPDRSRPGLTTTAIGAVDLQGAGGNWATVGRRSRGGRRVRRQREKRKGKSVGLRIGTLNVGTMTGKGRELADVMERRKVDILCVQETRWKGSKARSIGAGFKLFYYGVDSKRNGVGVVLKEEFVRNVLEVKRVSDRVMSLKLEIEGVMLNVVSGYAPQVGCELEEKERFWSELDEVMESIPTAERVVIGADFNGHVGEGNTGDEEVMGKFGVKERNLEGQMVVDFAKRMDMGVVNTYFQKREEHRVTYKSGGRSTQVDYILCRRDNLKEISDCKVVVGESVARQHRMVVCRMTLMVCKKKRSEIEKKTKWWKLKKEECCEEFRQKLRQALGGQVVLPDDWETTAEVIRETGRKVLGVSSGRRKEDKETWWWNEEVQDSIQRKRLAKKKWDMDRTEENRQEYKELQRRVKREVSKAKQKAYDELYTRLDTREGEKDLYRLARQRDQDGKDVQQVRVIKDRDGRVLTSEESVQRRWKEYFEELMNEENEREKRVEGVNSVEQKVDKIRKDEVRKALKRMKSGKAVGPDDIPVEVWKCLGEAAVEFLASLFNRVLESERMPEEWRSSVLVPIFKNKGDVQSCSNYRGIKLMSHTMKLWERVVEAKLRKVVEICEQQYGFMPRKSTTDAIFALRILMEKYRDGQRELHCVFVDLEKAYDRVPREELWYCMRKSGVAEKYVRVVQDMYERSRTVVRCAVGQTEEFNVEVGLHQGSALSPFLFAIVMDQLSEEVRQESPWTMMFADDIVICSESREQVEENLERWRFALERRGMKVSRSKTEYMCVNEREGSGTVRLQGEEVKKVQEFKYLGSTVQSNGECGKETGNAVTGAVIDTVIQRYKIHLSTTSNSQTPNSTLAKTKELSKDTRNKIVDLHQAGKTESAIGKQLGVKKSTLGAIIRKWKTYKTTDNLPRSGAPRKISPRGVKMITRTVSKNPRTTRGDLVNDLQRAGTKVIKATISNTLRRQGLKSCSARRVPLLKPVHVRAHLKFAREHLDDPEEDWENVIWSDETKIELFGKNSTCHVWRRKNAELHPKNTIPTVKHGGGNIMLWGCFSAKGPGRLIRVKERMNGAMYREIFSKNLLPSARALKTKRGWVFQSDNDPKNTARATKEWLRKKHFKVLEWPSQSPDLNPIENLWRELKICVAQWPQNITALEEICMEEWAKLPATVHFPSSVVVCGRAPFNTRAVDDENALEGAWPWQVSLQRPGKQGGHFCGGSLINKDWVLTAAQCFSSKENSAVTVYMGIQTFNGVNPNQITRKVKNVVLHPNYNSTTKNNDIALLRLHASVNFTDYVSPVCLAGQSSSFPDGTIGWITGWGNINATVCGRAPFNTRAVDDENALEGAWPWQVSLQRPGKQGGHFCGGSLINKDWVLTAAQCFSSKENSAVTVYMGIQTFNGVNPNQITRKVKNVVLHPNYNSTTKNNDIALLRLHASVNFTDYVSPVCLAGQSSSFPDGTIGWITGWGNINATVPSPGVLQEAMLPIADVYLCDFLLNPGSITANMICAGYIQGGPDTCQADFGGPMVTKLGAAWIQAGITSWGRGCAQRNSPHVYTLVSQYQIWISSIIQENLPGFVKDRGLNAKMLRFQCVVMALFLYFKVCGRAPFNTRAVDDENASEGAWPWQVSLQRPGKQGGHFCGGSLINKDWVLTAAQCFSSKENSAVTVYMGIQTFNGVNPNQITRKVKNVVLHPNYNSTTKNNDIALLRLDASVNFTDYVSPVCLAGKSSSFPDGTIGWITGWGNVNPTVPSPDVLQEAMLPTENVYLCDFLLNPGSITANMICAGYIQGGPDTCQGDFGGPMVTKLGAAWIQAGITSWGRGCAQRNSPHVYTLVSQYQIWISSIIQENLPGFVKWKGSKARSIGAGFKLFYYGVDSKRNGVGVVLKEEFVRNVLEVKRVSDRVMSLELGIEGVMLNVVSGYAPQVGCELEEKERFWSELVEVMESIPTAERVVIGTDFNEHVGEGNTGDEEVMGKFGVKERNPEGQMVVNFAKRMDMGVVNTYFQKREEHRVTYKSGGRRTQVDYILCRKGNLKEISDCKVVVGESVARQHRMVVCRMTLMVCKMKRSKIEIEKKTKWWKLKKEECCEEFRQKLRQALGGQVVLPDDWETTTEVIRETGRKVLGVSSGRRKEDKETWWWNEEVQDSIQRKRLAKKKWDMDRTEENRQEYKELQCRVKREVSKAKQKAYDELYTRLDTREGEKDLYRLARQRDRDGKDVQQVRVIKDRDGRVLTSEESVQRRWKEYFEELMNEENEKEKRVEGVNSVEQKVDRIRKDEVRKALKRIKSGKAVVPDDIPVEVWKCLGEAAVEFLASLFNRVLESERMPKEWRRSVLVPIFKNKGDVQSCSNYRGIKLMSHTMKVWERVVEARLRKVVEICEQQYGFMLRKSTTDAIFALRILMEKYRDGQRELHCVFVDLEKAYDRVPREELWYCMRKSGVAEKYVRVVQDMYERSRTVVRCAVGQTEEFNVEVGLHQGSALSPFLFAIVMDQLSEEVRQESPWTMMFADDIVICSESREQVEENLERWRFALERRGMKVSCSKIEYMCVNEREGSGTVRLQGEEVKKVQEFKYLGSTVQSNGECGKETLNGPNPNQIARGVKQVILHPNYNSATQNNDIALLLLSSSVTFTNYIRPVCLAGQSSSFPTGTNCWITGWGSIASGVQLPNPGVLQEAMVPTVSTYLCDFLLGFGSITTNMMCAGYLQGGTDTCQGDSGGPLVSKQGAVWIQAGITSWGKGCAQCNSPGVYTRVSQYQNWMSGVINQNLPGFITLDYCNALLSGCSMQLPNPGVLQEAMVPTVSTYFCDFLLGFGSITTNMMCAGYLQGGTDTCQDDSGSPLMAKKGAVWIQTGITSWGLGCAQHNSPGVYTQVQYQNWISDPSETDIVAPEPSFVGGRGSVRVLGGGRRSALLLGGGRRLALRLGCGHHSALLLGCGRRSAPPLGCGCHVGPFGLAGDSGGPMMAKKGAVWIQTGITSWGLGCAQRNSPGVYTRVSQYQNWISGVINQNLPGFIMQKNVAEVKEIALYSLRSYALCILSTGTSGLTVYLGKQTLNSPNPNQIARSVKQVILHPNYNSATKNNDIALLLLNSSVTFTNYIRPVCLAGQSSSFPAGTNCWITGWGNIGSGVPLPYPGVLQEAMVPTVGTYLCDFLLGFGSITTNMMCAGYLQGGTDSCQGDSGGPMMAKKGAVWIQTGITSWGLGCAQRNSPGVYTRVSQYQNWISGVINQNLPGFV</sequence>
<dbReference type="PROSITE" id="PS50240">
    <property type="entry name" value="TRYPSIN_DOM"/>
    <property type="match status" value="6"/>
</dbReference>
<dbReference type="Gene3D" id="3.30.70.270">
    <property type="match status" value="2"/>
</dbReference>
<dbReference type="Pfam" id="PF00089">
    <property type="entry name" value="Trypsin"/>
    <property type="match status" value="7"/>
</dbReference>
<dbReference type="Gene3D" id="3.30.420.10">
    <property type="entry name" value="Ribonuclease H-like superfamily/Ribonuclease H"/>
    <property type="match status" value="1"/>
</dbReference>
<dbReference type="Pfam" id="PF00078">
    <property type="entry name" value="RVT_1"/>
    <property type="match status" value="2"/>
</dbReference>
<comment type="similarity">
    <text evidence="9">Belongs to the peptidase S1 family. CLIP subfamily.</text>
</comment>
<comment type="caution">
    <text evidence="13">The sequence shown here is derived from an EMBL/GenBank/DDBJ whole genome shotgun (WGS) entry which is preliminary data.</text>
</comment>
<dbReference type="Gene3D" id="1.10.10.10">
    <property type="entry name" value="Winged helix-like DNA-binding domain superfamily/Winged helix DNA-binding domain"/>
    <property type="match status" value="1"/>
</dbReference>
<dbReference type="FunFam" id="2.40.10.10:FF:000181">
    <property type="entry name" value="Chymotrypsinogen A"/>
    <property type="match status" value="1"/>
</dbReference>
<evidence type="ECO:0000256" key="10">
    <source>
        <dbReference type="SAM" id="Coils"/>
    </source>
</evidence>
<evidence type="ECO:0000256" key="6">
    <source>
        <dbReference type="ARBA" id="ARBA00022801"/>
    </source>
</evidence>
<evidence type="ECO:0000256" key="2">
    <source>
        <dbReference type="ARBA" id="ARBA00010879"/>
    </source>
</evidence>
<dbReference type="InterPro" id="IPR043504">
    <property type="entry name" value="Peptidase_S1_PA_chymotrypsin"/>
</dbReference>
<organism evidence="13 14">
    <name type="scientific">Hemibagrus guttatus</name>
    <dbReference type="NCBI Taxonomy" id="175788"/>
    <lineage>
        <taxon>Eukaryota</taxon>
        <taxon>Metazoa</taxon>
        <taxon>Chordata</taxon>
        <taxon>Craniata</taxon>
        <taxon>Vertebrata</taxon>
        <taxon>Euteleostomi</taxon>
        <taxon>Actinopterygii</taxon>
        <taxon>Neopterygii</taxon>
        <taxon>Teleostei</taxon>
        <taxon>Ostariophysi</taxon>
        <taxon>Siluriformes</taxon>
        <taxon>Bagridae</taxon>
        <taxon>Hemibagrus</taxon>
    </lineage>
</organism>
<evidence type="ECO:0000313" key="14">
    <source>
        <dbReference type="Proteomes" id="UP001274896"/>
    </source>
</evidence>
<dbReference type="Pfam" id="PF03372">
    <property type="entry name" value="Exo_endo_phos"/>
    <property type="match status" value="1"/>
</dbReference>
<reference evidence="13" key="1">
    <citation type="submission" date="2023-06" db="EMBL/GenBank/DDBJ databases">
        <title>Male Hemibagrus guttatus genome.</title>
        <authorList>
            <person name="Bian C."/>
        </authorList>
    </citation>
    <scope>NUCLEOTIDE SEQUENCE</scope>
    <source>
        <strain evidence="13">Male_cb2023</strain>
        <tissue evidence="13">Muscle</tissue>
    </source>
</reference>
<evidence type="ECO:0000256" key="7">
    <source>
        <dbReference type="ARBA" id="ARBA00022825"/>
    </source>
</evidence>
<dbReference type="FunFam" id="2.40.10.10:FF:000002">
    <property type="entry name" value="Transmembrane protease serine"/>
    <property type="match status" value="1"/>
</dbReference>
<dbReference type="GO" id="GO:0007586">
    <property type="term" value="P:digestion"/>
    <property type="evidence" value="ECO:0007669"/>
    <property type="project" value="UniProtKB-KW"/>
</dbReference>
<feature type="coiled-coil region" evidence="10">
    <location>
        <begin position="413"/>
        <end position="447"/>
    </location>
</feature>
<comment type="subcellular location">
    <subcellularLocation>
        <location evidence="1">Secreted</location>
        <location evidence="1">Extracellular space</location>
    </subcellularLocation>
</comment>
<dbReference type="EMBL" id="JAUCMX010000001">
    <property type="protein sequence ID" value="KAK3557075.1"/>
    <property type="molecule type" value="Genomic_DNA"/>
</dbReference>
<dbReference type="CDD" id="cd01650">
    <property type="entry name" value="RT_nLTR_like"/>
    <property type="match status" value="2"/>
</dbReference>
<dbReference type="SUPFAM" id="SSF56219">
    <property type="entry name" value="DNase I-like"/>
    <property type="match status" value="2"/>
</dbReference>
<dbReference type="InterPro" id="IPR038717">
    <property type="entry name" value="Tc1-like_DDE_dom"/>
</dbReference>
<protein>
    <submittedName>
        <fullName evidence="13">Uncharacterized protein</fullName>
    </submittedName>
</protein>
<feature type="domain" description="Peptidase S1" evidence="11">
    <location>
        <begin position="1348"/>
        <end position="1593"/>
    </location>
</feature>
<evidence type="ECO:0000256" key="4">
    <source>
        <dbReference type="ARBA" id="ARBA00022729"/>
    </source>
</evidence>
<dbReference type="Pfam" id="PF01498">
    <property type="entry name" value="HTH_Tnp_Tc3_2"/>
    <property type="match status" value="1"/>
</dbReference>
<feature type="non-terminal residue" evidence="13">
    <location>
        <position position="3255"/>
    </location>
</feature>
<dbReference type="InterPro" id="IPR009057">
    <property type="entry name" value="Homeodomain-like_sf"/>
</dbReference>
<feature type="domain" description="Peptidase S1" evidence="11">
    <location>
        <begin position="1201"/>
        <end position="1354"/>
    </location>
</feature>
<keyword evidence="10" id="KW-0175">Coiled coil</keyword>
<keyword evidence="4" id="KW-0732">Signal</keyword>
<dbReference type="InterPro" id="IPR000477">
    <property type="entry name" value="RT_dom"/>
</dbReference>
<dbReference type="Pfam" id="PF13358">
    <property type="entry name" value="DDE_3"/>
    <property type="match status" value="1"/>
</dbReference>
<dbReference type="GO" id="GO:0006313">
    <property type="term" value="P:DNA transposition"/>
    <property type="evidence" value="ECO:0007669"/>
    <property type="project" value="InterPro"/>
</dbReference>
<dbReference type="InterPro" id="IPR036397">
    <property type="entry name" value="RNaseH_sf"/>
</dbReference>
<dbReference type="Gene3D" id="3.60.10.10">
    <property type="entry name" value="Endonuclease/exonuclease/phosphatase"/>
    <property type="match status" value="2"/>
</dbReference>
<feature type="domain" description="Reverse transcriptase" evidence="12">
    <location>
        <begin position="579"/>
        <end position="838"/>
    </location>
</feature>
<dbReference type="InterPro" id="IPR043128">
    <property type="entry name" value="Rev_trsase/Diguanyl_cyclase"/>
</dbReference>
<comment type="similarity">
    <text evidence="2">Belongs to the beta type-B retroviral polymerase family. HERV class-II K(HML-2) pol subfamily.</text>
</comment>
<dbReference type="GO" id="GO:0004252">
    <property type="term" value="F:serine-type endopeptidase activity"/>
    <property type="evidence" value="ECO:0007669"/>
    <property type="project" value="InterPro"/>
</dbReference>
<keyword evidence="3" id="KW-0645">Protease</keyword>
<evidence type="ECO:0000259" key="12">
    <source>
        <dbReference type="PROSITE" id="PS50878"/>
    </source>
</evidence>
<dbReference type="Pfam" id="PF25787">
    <property type="entry name" value="HTH_SB"/>
    <property type="match status" value="1"/>
</dbReference>
<dbReference type="InterPro" id="IPR043502">
    <property type="entry name" value="DNA/RNA_pol_sf"/>
</dbReference>
<dbReference type="SUPFAM" id="SSF50494">
    <property type="entry name" value="Trypsin-like serine proteases"/>
    <property type="match status" value="7"/>
</dbReference>
<evidence type="ECO:0000259" key="11">
    <source>
        <dbReference type="PROSITE" id="PS50240"/>
    </source>
</evidence>
<dbReference type="PROSITE" id="PS50878">
    <property type="entry name" value="RT_POL"/>
    <property type="match status" value="2"/>
</dbReference>
<dbReference type="GO" id="GO:0005576">
    <property type="term" value="C:extracellular region"/>
    <property type="evidence" value="ECO:0007669"/>
    <property type="project" value="UniProtKB-SubCell"/>
</dbReference>
<dbReference type="InterPro" id="IPR002492">
    <property type="entry name" value="Transposase_Tc1-like"/>
</dbReference>
<dbReference type="FunFam" id="2.40.10.10:FF:000024">
    <property type="entry name" value="Serine protease 53"/>
    <property type="match status" value="4"/>
</dbReference>
<dbReference type="CDD" id="cd09076">
    <property type="entry name" value="L1-EN"/>
    <property type="match status" value="1"/>
</dbReference>
<dbReference type="PANTHER" id="PTHR24252">
    <property type="entry name" value="ACROSIN-RELATED"/>
    <property type="match status" value="1"/>
</dbReference>
<keyword evidence="6" id="KW-0378">Hydrolase</keyword>
<gene>
    <name evidence="13" type="ORF">QTP70_024448</name>
</gene>
<evidence type="ECO:0000256" key="8">
    <source>
        <dbReference type="ARBA" id="ARBA00023157"/>
    </source>
</evidence>
<evidence type="ECO:0000256" key="5">
    <source>
        <dbReference type="ARBA" id="ARBA00022757"/>
    </source>
</evidence>
<feature type="domain" description="Peptidase S1" evidence="11">
    <location>
        <begin position="3021"/>
        <end position="3248"/>
    </location>
</feature>
<dbReference type="SUPFAM" id="SSF46689">
    <property type="entry name" value="Homeodomain-like"/>
    <property type="match status" value="1"/>
</dbReference>
<keyword evidence="14" id="KW-1185">Reference proteome</keyword>
<dbReference type="PROSITE" id="PS00135">
    <property type="entry name" value="TRYPSIN_SER"/>
    <property type="match status" value="2"/>
</dbReference>
<keyword evidence="8" id="KW-1015">Disulfide bond</keyword>
<feature type="domain" description="Peptidase S1" evidence="11">
    <location>
        <begin position="1635"/>
        <end position="1869"/>
    </location>
</feature>
<feature type="domain" description="Peptidase S1" evidence="11">
    <location>
        <begin position="2811"/>
        <end position="2904"/>
    </location>
</feature>
<dbReference type="InterPro" id="IPR001314">
    <property type="entry name" value="Peptidase_S1A"/>
</dbReference>
<dbReference type="SMART" id="SM00020">
    <property type="entry name" value="Tryp_SPc"/>
    <property type="match status" value="5"/>
</dbReference>
<proteinExistence type="inferred from homology"/>
<feature type="domain" description="Reverse transcriptase" evidence="12">
    <location>
        <begin position="2341"/>
        <end position="2600"/>
    </location>
</feature>
<dbReference type="SUPFAM" id="SSF56672">
    <property type="entry name" value="DNA/RNA polymerases"/>
    <property type="match status" value="2"/>
</dbReference>